<feature type="transmembrane region" description="Helical" evidence="2">
    <location>
        <begin position="396"/>
        <end position="416"/>
    </location>
</feature>
<feature type="transmembrane region" description="Helical" evidence="2">
    <location>
        <begin position="296"/>
        <end position="319"/>
    </location>
</feature>
<dbReference type="EMBL" id="JADBDZ010000001">
    <property type="protein sequence ID" value="MBE1535965.1"/>
    <property type="molecule type" value="Genomic_DNA"/>
</dbReference>
<keyword evidence="2" id="KW-0472">Membrane</keyword>
<feature type="region of interest" description="Disordered" evidence="1">
    <location>
        <begin position="1"/>
        <end position="27"/>
    </location>
</feature>
<protein>
    <submittedName>
        <fullName evidence="3">Uncharacterized protein</fullName>
    </submittedName>
</protein>
<name>A0ABR9K0T1_9ACTN</name>
<keyword evidence="2" id="KW-0812">Transmembrane</keyword>
<keyword evidence="4" id="KW-1185">Reference proteome</keyword>
<feature type="transmembrane region" description="Helical" evidence="2">
    <location>
        <begin position="36"/>
        <end position="54"/>
    </location>
</feature>
<evidence type="ECO:0000313" key="3">
    <source>
        <dbReference type="EMBL" id="MBE1535965.1"/>
    </source>
</evidence>
<gene>
    <name evidence="3" type="ORF">H4W34_005798</name>
</gene>
<evidence type="ECO:0000313" key="4">
    <source>
        <dbReference type="Proteomes" id="UP000627838"/>
    </source>
</evidence>
<evidence type="ECO:0000256" key="2">
    <source>
        <dbReference type="SAM" id="Phobius"/>
    </source>
</evidence>
<dbReference type="RefSeq" id="WP_192762077.1">
    <property type="nucleotide sequence ID" value="NZ_JADBDZ010000001.1"/>
</dbReference>
<feature type="transmembrane region" description="Helical" evidence="2">
    <location>
        <begin position="105"/>
        <end position="122"/>
    </location>
</feature>
<dbReference type="Proteomes" id="UP000627838">
    <property type="component" value="Unassembled WGS sequence"/>
</dbReference>
<feature type="transmembrane region" description="Helical" evidence="2">
    <location>
        <begin position="325"/>
        <end position="343"/>
    </location>
</feature>
<feature type="transmembrane region" description="Helical" evidence="2">
    <location>
        <begin position="461"/>
        <end position="482"/>
    </location>
</feature>
<proteinExistence type="predicted"/>
<feature type="transmembrane region" description="Helical" evidence="2">
    <location>
        <begin position="534"/>
        <end position="554"/>
    </location>
</feature>
<feature type="transmembrane region" description="Helical" evidence="2">
    <location>
        <begin position="128"/>
        <end position="149"/>
    </location>
</feature>
<feature type="transmembrane region" description="Helical" evidence="2">
    <location>
        <begin position="494"/>
        <end position="514"/>
    </location>
</feature>
<dbReference type="Pfam" id="PF19554">
    <property type="entry name" value="DUF6077"/>
    <property type="match status" value="1"/>
</dbReference>
<feature type="transmembrane region" description="Helical" evidence="2">
    <location>
        <begin position="182"/>
        <end position="202"/>
    </location>
</feature>
<feature type="transmembrane region" description="Helical" evidence="2">
    <location>
        <begin position="436"/>
        <end position="455"/>
    </location>
</feature>
<organism evidence="3 4">
    <name type="scientific">Actinomadura algeriensis</name>
    <dbReference type="NCBI Taxonomy" id="1679523"/>
    <lineage>
        <taxon>Bacteria</taxon>
        <taxon>Bacillati</taxon>
        <taxon>Actinomycetota</taxon>
        <taxon>Actinomycetes</taxon>
        <taxon>Streptosporangiales</taxon>
        <taxon>Thermomonosporaceae</taxon>
        <taxon>Actinomadura</taxon>
    </lineage>
</organism>
<keyword evidence="2" id="KW-1133">Transmembrane helix</keyword>
<feature type="transmembrane region" description="Helical" evidence="2">
    <location>
        <begin position="66"/>
        <end position="84"/>
    </location>
</feature>
<reference evidence="3 4" key="1">
    <citation type="submission" date="2020-10" db="EMBL/GenBank/DDBJ databases">
        <title>Sequencing the genomes of 1000 actinobacteria strains.</title>
        <authorList>
            <person name="Klenk H.-P."/>
        </authorList>
    </citation>
    <scope>NUCLEOTIDE SEQUENCE [LARGE SCALE GENOMIC DNA]</scope>
    <source>
        <strain evidence="3 4">DSM 46744</strain>
    </source>
</reference>
<sequence length="699" mass="72017">MTELKDRTAGPGAGAGDGADDGGGRRPGVGARVTRAVDGFVDAAVLAFAAWTLIYHLCLLLQPPTWVMLACWAVVSAAGIIVWSRRGTGRALWHDRVAAAAVHRGLAGVAVAAAVVAGTSAGLHGEGVPWWCTWAAGAVSVAATAAVLLRRPSADSDAAGTEHGGSPERAEAAERDEAAARWGTPLALLTGAGFAIGSLFILNSDGDDAYFVSRSVATAETGRIPMKDVIFTSGTSEQIAGEPPVSSIEVLAGALARILGVPGASFVWYVLLPTVTFLAIWALWRLVRAWAPRRAALCFAVAAVYLLWTGLSPASLGSFHLLRMWQGKAVLVSLLVPLLFAYLTHWAERRTRRDLGLLGAAGVAAVGLTSTAAFVISLVVLAAAAPLVATGRVRTGVAACAAMAYPVAAGLAVILLYESVSVHGTVHDAPAGYRAVLLYAVLGVLAGCALWLGPWTVRPGVPALICEGVAALLTLLILPGVLALAADVTGAGQVLWRTMWLVPAPALIGLLAAVRPPDALRPRSVGRGVRVAAAGAPAAALAVAIVAGGNAVWAETNGSVVADRPAWKADPGQVGTARAVVEEAGPGGIVVMPGRYMRIVPLLTTETHAVNPNSHYLSLLPAPERAIADRELLAATVRSARSEKPGQAEIAGALRRLNIRVACTYLWDERGFDLLRNAGYGGGRRIGDLACVFPGGGRG</sequence>
<feature type="transmembrane region" description="Helical" evidence="2">
    <location>
        <begin position="355"/>
        <end position="384"/>
    </location>
</feature>
<evidence type="ECO:0000256" key="1">
    <source>
        <dbReference type="SAM" id="MobiDB-lite"/>
    </source>
</evidence>
<accession>A0ABR9K0T1</accession>
<dbReference type="InterPro" id="IPR045723">
    <property type="entry name" value="DUF6077"/>
</dbReference>
<comment type="caution">
    <text evidence="3">The sequence shown here is derived from an EMBL/GenBank/DDBJ whole genome shotgun (WGS) entry which is preliminary data.</text>
</comment>
<feature type="transmembrane region" description="Helical" evidence="2">
    <location>
        <begin position="266"/>
        <end position="284"/>
    </location>
</feature>